<dbReference type="OrthoDB" id="9804790at2"/>
<dbReference type="SUPFAM" id="SSF51430">
    <property type="entry name" value="NAD(P)-linked oxidoreductase"/>
    <property type="match status" value="1"/>
</dbReference>
<dbReference type="PROSITE" id="PS00798">
    <property type="entry name" value="ALDOKETO_REDUCTASE_1"/>
    <property type="match status" value="1"/>
</dbReference>
<evidence type="ECO:0000256" key="5">
    <source>
        <dbReference type="PIRSR" id="PIRSR000097-3"/>
    </source>
</evidence>
<comment type="similarity">
    <text evidence="1">Belongs to the aldo/keto reductase family.</text>
</comment>
<dbReference type="PROSITE" id="PS00062">
    <property type="entry name" value="ALDOKETO_REDUCTASE_2"/>
    <property type="match status" value="1"/>
</dbReference>
<dbReference type="RefSeq" id="WP_109307318.1">
    <property type="nucleotide sequence ID" value="NZ_BJUF01000047.1"/>
</dbReference>
<evidence type="ECO:0000313" key="7">
    <source>
        <dbReference type="EMBL" id="PWI23888.1"/>
    </source>
</evidence>
<dbReference type="AlphaFoldDB" id="A0A2U3AH61"/>
<keyword evidence="2" id="KW-0560">Oxidoreductase</keyword>
<sequence length="279" mass="31252">MNTNLQNTTILNNGVAIPNIGLGVFQVPNEETAASVSTAIKLGYRHIDTAAIYGNEEGVGTGVANALRENNLSREELFITSKVWNDQLGFEETIAAFEESLQKLQLDYLDLYLIHWPGTDSFQDTWLAMESLYRSGKIKAIGVCNFDVSHLQQLMSFATIKPAINQIELHPKLQQHAVREFAQTHNIQIEAWAPLMQGGLFEHETLLAIAKNHQKTVAQIIIRWHIENGIIAIPKSTKEARMIENAAIFDFDLTADDLTTIHALNEDQRVGPNPMTFNF</sequence>
<dbReference type="PRINTS" id="PR00069">
    <property type="entry name" value="ALDKETRDTASE"/>
</dbReference>
<comment type="caution">
    <text evidence="7">The sequence shown here is derived from an EMBL/GenBank/DDBJ whole genome shotgun (WGS) entry which is preliminary data.</text>
</comment>
<dbReference type="InterPro" id="IPR020471">
    <property type="entry name" value="AKR"/>
</dbReference>
<dbReference type="InterPro" id="IPR036812">
    <property type="entry name" value="NAD(P)_OxRdtase_dom_sf"/>
</dbReference>
<evidence type="ECO:0000256" key="1">
    <source>
        <dbReference type="ARBA" id="ARBA00007905"/>
    </source>
</evidence>
<evidence type="ECO:0000256" key="4">
    <source>
        <dbReference type="PIRSR" id="PIRSR000097-2"/>
    </source>
</evidence>
<dbReference type="PROSITE" id="PS00063">
    <property type="entry name" value="ALDOKETO_REDUCTASE_3"/>
    <property type="match status" value="1"/>
</dbReference>
<name>A0A2U3AH61_9BACL</name>
<gene>
    <name evidence="7" type="ORF">DEX24_15590</name>
</gene>
<evidence type="ECO:0000256" key="2">
    <source>
        <dbReference type="ARBA" id="ARBA00023002"/>
    </source>
</evidence>
<dbReference type="EMBL" id="QFVR01000030">
    <property type="protein sequence ID" value="PWI23888.1"/>
    <property type="molecule type" value="Genomic_DNA"/>
</dbReference>
<dbReference type="GO" id="GO:0016491">
    <property type="term" value="F:oxidoreductase activity"/>
    <property type="evidence" value="ECO:0007669"/>
    <property type="project" value="UniProtKB-KW"/>
</dbReference>
<dbReference type="FunFam" id="3.20.20.100:FF:000015">
    <property type="entry name" value="Oxidoreductase, aldo/keto reductase family"/>
    <property type="match status" value="1"/>
</dbReference>
<organism evidence="7 8">
    <name type="scientific">Kurthia sibirica</name>
    <dbReference type="NCBI Taxonomy" id="202750"/>
    <lineage>
        <taxon>Bacteria</taxon>
        <taxon>Bacillati</taxon>
        <taxon>Bacillota</taxon>
        <taxon>Bacilli</taxon>
        <taxon>Bacillales</taxon>
        <taxon>Caryophanaceae</taxon>
        <taxon>Kurthia</taxon>
    </lineage>
</organism>
<feature type="domain" description="NADP-dependent oxidoreductase" evidence="6">
    <location>
        <begin position="24"/>
        <end position="266"/>
    </location>
</feature>
<reference evidence="7 8" key="1">
    <citation type="submission" date="2018-05" db="EMBL/GenBank/DDBJ databases">
        <title>Kurthia sibirica genome sequence.</title>
        <authorList>
            <person name="Maclea K.S."/>
            <person name="Goen A.E."/>
        </authorList>
    </citation>
    <scope>NUCLEOTIDE SEQUENCE [LARGE SCALE GENOMIC DNA]</scope>
    <source>
        <strain evidence="7 8">ATCC 49154</strain>
    </source>
</reference>
<dbReference type="PIRSF" id="PIRSF000097">
    <property type="entry name" value="AKR"/>
    <property type="match status" value="1"/>
</dbReference>
<accession>A0A2U3AH61</accession>
<feature type="active site" description="Proton donor" evidence="3">
    <location>
        <position position="53"/>
    </location>
</feature>
<dbReference type="InterPro" id="IPR023210">
    <property type="entry name" value="NADP_OxRdtase_dom"/>
</dbReference>
<dbReference type="Proteomes" id="UP000245938">
    <property type="component" value="Unassembled WGS sequence"/>
</dbReference>
<feature type="site" description="Lowers pKa of active site Tyr" evidence="5">
    <location>
        <position position="82"/>
    </location>
</feature>
<dbReference type="InterPro" id="IPR018170">
    <property type="entry name" value="Aldo/ket_reductase_CS"/>
</dbReference>
<feature type="binding site" evidence="4">
    <location>
        <position position="115"/>
    </location>
    <ligand>
        <name>substrate</name>
    </ligand>
</feature>
<evidence type="ECO:0000256" key="3">
    <source>
        <dbReference type="PIRSR" id="PIRSR000097-1"/>
    </source>
</evidence>
<evidence type="ECO:0000313" key="8">
    <source>
        <dbReference type="Proteomes" id="UP000245938"/>
    </source>
</evidence>
<protein>
    <submittedName>
        <fullName evidence="7">Aldo/keto reductase</fullName>
    </submittedName>
</protein>
<dbReference type="PANTHER" id="PTHR43827:SF1">
    <property type="entry name" value="2,5-DIKETO-D-GLUCONIC ACID REDUCTASE"/>
    <property type="match status" value="1"/>
</dbReference>
<dbReference type="Pfam" id="PF00248">
    <property type="entry name" value="Aldo_ket_red"/>
    <property type="match status" value="1"/>
</dbReference>
<dbReference type="Gene3D" id="3.20.20.100">
    <property type="entry name" value="NADP-dependent oxidoreductase domain"/>
    <property type="match status" value="1"/>
</dbReference>
<evidence type="ECO:0000259" key="6">
    <source>
        <dbReference type="Pfam" id="PF00248"/>
    </source>
</evidence>
<keyword evidence="8" id="KW-1185">Reference proteome</keyword>
<dbReference type="PANTHER" id="PTHR43827">
    <property type="entry name" value="2,5-DIKETO-D-GLUCONIC ACID REDUCTASE"/>
    <property type="match status" value="1"/>
</dbReference>
<proteinExistence type="inferred from homology"/>